<reference evidence="1" key="1">
    <citation type="submission" date="2023-04" db="EMBL/GenBank/DDBJ databases">
        <title>Draft Genome sequencing of Naganishia species isolated from polar environments using Oxford Nanopore Technology.</title>
        <authorList>
            <person name="Leo P."/>
            <person name="Venkateswaran K."/>
        </authorList>
    </citation>
    <scope>NUCLEOTIDE SEQUENCE</scope>
    <source>
        <strain evidence="1">MNA-CCFEE 5261</strain>
    </source>
</reference>
<dbReference type="EMBL" id="JASBWR010000062">
    <property type="protein sequence ID" value="KAJ9100729.1"/>
    <property type="molecule type" value="Genomic_DNA"/>
</dbReference>
<gene>
    <name evidence="1" type="ORF">QFC19_005468</name>
</gene>
<keyword evidence="2" id="KW-1185">Reference proteome</keyword>
<comment type="caution">
    <text evidence="1">The sequence shown here is derived from an EMBL/GenBank/DDBJ whole genome shotgun (WGS) entry which is preliminary data.</text>
</comment>
<evidence type="ECO:0000313" key="2">
    <source>
        <dbReference type="Proteomes" id="UP001241377"/>
    </source>
</evidence>
<name>A0ACC2VNM4_9TREE</name>
<organism evidence="1 2">
    <name type="scientific">Naganishia cerealis</name>
    <dbReference type="NCBI Taxonomy" id="610337"/>
    <lineage>
        <taxon>Eukaryota</taxon>
        <taxon>Fungi</taxon>
        <taxon>Dikarya</taxon>
        <taxon>Basidiomycota</taxon>
        <taxon>Agaricomycotina</taxon>
        <taxon>Tremellomycetes</taxon>
        <taxon>Filobasidiales</taxon>
        <taxon>Filobasidiaceae</taxon>
        <taxon>Naganishia</taxon>
    </lineage>
</organism>
<accession>A0ACC2VNM4</accession>
<evidence type="ECO:0000313" key="1">
    <source>
        <dbReference type="EMBL" id="KAJ9100729.1"/>
    </source>
</evidence>
<dbReference type="Proteomes" id="UP001241377">
    <property type="component" value="Unassembled WGS sequence"/>
</dbReference>
<sequence>MAFLFSKHRRQSSADRPHTYNRKPSLDLLNGEQPQNAFLDQSPTTTTAASKINALKQKLTSKSILNLAGKHDEPSSPASPSQRRVSPSSVGFSPTSPSASVSKSGIRGSLAASANPQAPPTSSDRLADVTGSRDVYPPGTTFFSNVERPANENLASRDSNLQPDLFPGGTRAKLNEHWKPIEPERRPLGPTTANGDLPSTIFRPPGQPSTSTTPRTSARPEVGKISIPPPNLPSRLASSAHFRDSPTSSPGGWNVRTPVSASARTPGGNGWGMTIIPSTPLPRPIANLPTLRDSRTEGMPSGSKQSSRPPSSREGAAGGYGFPVMPAGLNGSSEANGQGGSRSGSAATSPNGGNESTSAEIRRAKKHMPVMLREPSHQPPPHAPEIQEDSEDDDDDDDDDDESSSEEGEGSGAGSSDSETETEEGVETRGSSSSQTGTSSGPSRSTGTDVPTTQAFSLGTSGSAATRILLHNRPRQGSGPPQLGHGRQLSVSSISEENEEDSNPSPNFANYNIPSSPTQQTSSSDVNGIVPINTSSSQRSALSNRRHIDQPRLSLSSLGSSDSRPAQPATWNLATPKTPTADVPVFFAPSANQPMQWTSFNSATPTGGPPPIDANPGTSRKRTDLEPSQPPTSSAGISGDAPPQDTSPRSHTQGEYFSATAPGNEYRVSANTGTTLAGDNARTPMPVDRPLPTETADIASPLAALKLGAPVAASTPVAESSVSTPMLAMNPGGQPSFAVLEHATADDEPVLLNTIPGPPEALNDSVPNSTTLTPSGESPIPGAGFTRPSFHKQASRSMVNLASSFREEDNELRPPMPLSAGMNRTFTNASSISNLSTRPPSGARTPGSARSSFDWAKPPPTPGIGMTQPFKFPGAAESQHSSKQVVQNRQLQALGPSPMKRRRSMDDIREKLPDYAPPAKGIFLPRPREEEGREKLPEYFCHVHIEGYLPRKMEFTAPGVQARDRSWKRHYFVIHGTALSVYKHDMHKIPLKSGDPHAIPEVDEADYDNLHVHRPGELRRGSMASTAAAAMAERRNSPVPTNSSPNGSRRGSADATASTGTREGLVAAAAARRASISAGTSISTSATNGPDAKDHALFTSSSNASTSSGGRRTSVSSSQPSHTTPTVGHAREIGVHLPFHGSNSLIKQYTLQNAESGLAADYVKKRNVVRVRVEGEQFLLQTESAKDVVDWIEAFQAATNVSLDLDQRPMPKIITLPRRRRRRRPGEPTPPSQQTGVPDTEDTPEGNARAVAEAERAAAAARDRNIDDMERMLAEDQAA</sequence>
<proteinExistence type="predicted"/>
<protein>
    <submittedName>
        <fullName evidence="1">Uncharacterized protein</fullName>
    </submittedName>
</protein>